<proteinExistence type="predicted"/>
<protein>
    <submittedName>
        <fullName evidence="3">Uncharacterized protein</fullName>
    </submittedName>
</protein>
<organism evidence="3 4">
    <name type="scientific">Blepharisma stoltei</name>
    <dbReference type="NCBI Taxonomy" id="1481888"/>
    <lineage>
        <taxon>Eukaryota</taxon>
        <taxon>Sar</taxon>
        <taxon>Alveolata</taxon>
        <taxon>Ciliophora</taxon>
        <taxon>Postciliodesmatophora</taxon>
        <taxon>Heterotrichea</taxon>
        <taxon>Heterotrichida</taxon>
        <taxon>Blepharismidae</taxon>
        <taxon>Blepharisma</taxon>
    </lineage>
</organism>
<keyword evidence="4" id="KW-1185">Reference proteome</keyword>
<sequence length="892" mass="104107">MSRPMTPIFPKAKCTTAEPESTIKTPPSFAKRKWIIDPCPPPSDSNLFKTICSQLSSFLSSNSSSNDELIQEKILNIYEEVKKIRNWLEEKSQKSDCKEISKMSMENEDLRGYILRLIMRGNEDFNCDLFQFDKNPDYGISMFKSEIEKTIQKWINISIDIYSDIELEMALRKCYEKMIRVSQPDSRILFTNSDDDTLNRADSDNLCTRCNQLQADLDYLEMLKISDIEENQEKLKQKEKEINNIKNELENYKKLYDPKIENVCYHHLLKIRTDIENLLDCDLPQIDKDLQSQVPEFWLQVRRVVGETAKKARTRARSSTKSESELILCRVDDIKSSITQLEDIIDLISEGGTEKAYKFNIANFQVSIKVKKPSEVWDCPNADFDFCSSTIPLPKNNESVSQPAFFYQTEVNTEGEFDSFCEEYSLQMMDRSRLETENIERIAEQMSKDAEFAKMKLSFDQTGLSFEGPLMTDMQESIKIYKEKEELARHENEFLIANQKILDENLKQCNGEIQELKNENKELRAAIKSLQKLFLSSPSSSEEQKPSGSTTKDLEILKLLGELKEKEHEISVCSDKHLVHQLCRSINSIKTKISKLKTEKAIENSALATAKLNKSLYIIEKEWINKEEKLRIKSRLSRNPKQSCTSSYFMTSPSSSFCSTPSRSISPVFETSRKFSFISIGSVSRQRSQTIKSSEELEYLRREFDNCLVEKSFLEFELKRVKDESKFDEKMNEIKAKEEAASILIEERLQQEKIMHEKWIEIHRREKDIEMQKEEIYELKGKLLVKEEEIKSLENKLKIKEERLQRKEKELEIKTIKGMQAHNYGESHKNMGQIMEENRILKKKLYDFKKEKEITNSKIASIEKDLAHYSKKKYQISEIEDQLNSISLKFGI</sequence>
<reference evidence="3" key="1">
    <citation type="submission" date="2021-09" db="EMBL/GenBank/DDBJ databases">
        <authorList>
            <consortium name="AG Swart"/>
            <person name="Singh M."/>
            <person name="Singh A."/>
            <person name="Seah K."/>
            <person name="Emmerich C."/>
        </authorList>
    </citation>
    <scope>NUCLEOTIDE SEQUENCE</scope>
    <source>
        <strain evidence="3">ATCC30299</strain>
    </source>
</reference>
<keyword evidence="1" id="KW-0175">Coiled coil</keyword>
<dbReference type="AlphaFoldDB" id="A0AAU9K5F0"/>
<comment type="caution">
    <text evidence="3">The sequence shown here is derived from an EMBL/GenBank/DDBJ whole genome shotgun (WGS) entry which is preliminary data.</text>
</comment>
<feature type="region of interest" description="Disordered" evidence="2">
    <location>
        <begin position="1"/>
        <end position="24"/>
    </location>
</feature>
<evidence type="ECO:0000313" key="3">
    <source>
        <dbReference type="EMBL" id="CAG9329198.1"/>
    </source>
</evidence>
<evidence type="ECO:0000256" key="1">
    <source>
        <dbReference type="SAM" id="Coils"/>
    </source>
</evidence>
<gene>
    <name evidence="3" type="ORF">BSTOLATCC_MIC48026</name>
</gene>
<name>A0AAU9K5F0_9CILI</name>
<feature type="coiled-coil region" evidence="1">
    <location>
        <begin position="499"/>
        <end position="533"/>
    </location>
</feature>
<evidence type="ECO:0000313" key="4">
    <source>
        <dbReference type="Proteomes" id="UP001162131"/>
    </source>
</evidence>
<dbReference type="Proteomes" id="UP001162131">
    <property type="component" value="Unassembled WGS sequence"/>
</dbReference>
<feature type="coiled-coil region" evidence="1">
    <location>
        <begin position="225"/>
        <end position="255"/>
    </location>
</feature>
<dbReference type="EMBL" id="CAJZBQ010000047">
    <property type="protein sequence ID" value="CAG9329198.1"/>
    <property type="molecule type" value="Genomic_DNA"/>
</dbReference>
<accession>A0AAU9K5F0</accession>
<evidence type="ECO:0000256" key="2">
    <source>
        <dbReference type="SAM" id="MobiDB-lite"/>
    </source>
</evidence>
<feature type="coiled-coil region" evidence="1">
    <location>
        <begin position="776"/>
        <end position="817"/>
    </location>
</feature>